<feature type="coiled-coil region" evidence="1">
    <location>
        <begin position="103"/>
        <end position="179"/>
    </location>
</feature>
<comment type="caution">
    <text evidence="2">The sequence shown here is derived from an EMBL/GenBank/DDBJ whole genome shotgun (WGS) entry which is preliminary data.</text>
</comment>
<organism evidence="2 3">
    <name type="scientific">Senna tora</name>
    <dbReference type="NCBI Taxonomy" id="362788"/>
    <lineage>
        <taxon>Eukaryota</taxon>
        <taxon>Viridiplantae</taxon>
        <taxon>Streptophyta</taxon>
        <taxon>Embryophyta</taxon>
        <taxon>Tracheophyta</taxon>
        <taxon>Spermatophyta</taxon>
        <taxon>Magnoliopsida</taxon>
        <taxon>eudicotyledons</taxon>
        <taxon>Gunneridae</taxon>
        <taxon>Pentapetalae</taxon>
        <taxon>rosids</taxon>
        <taxon>fabids</taxon>
        <taxon>Fabales</taxon>
        <taxon>Fabaceae</taxon>
        <taxon>Caesalpinioideae</taxon>
        <taxon>Cassia clade</taxon>
        <taxon>Senna</taxon>
    </lineage>
</organism>
<protein>
    <submittedName>
        <fullName evidence="2">Disease resistance protein</fullName>
    </submittedName>
</protein>
<keyword evidence="1" id="KW-0175">Coiled coil</keyword>
<sequence length="204" mass="23601">MKFQDFEDDGGQLPEPFVPTVATTKDELVTKALSDLEASLKMPLKDIATSKANSFRLLTALNFLSRLSLDVGALTHGLRAVIDSLHQDLPNILYSFAPNLAKIDNFPKRMDEAQEKEARLKEQISMLEKDIEDCEAKLSSFEEQKKKYVAKTREFKEEFESVRKEKSEMMEDQRKAEQEIFQNDYRWSILCTQFQLNTHDRNLS</sequence>
<gene>
    <name evidence="2" type="ORF">G2W53_016042</name>
</gene>
<dbReference type="OrthoDB" id="1434097at2759"/>
<keyword evidence="3" id="KW-1185">Reference proteome</keyword>
<dbReference type="Gene3D" id="1.10.287.1490">
    <property type="match status" value="1"/>
</dbReference>
<proteinExistence type="predicted"/>
<evidence type="ECO:0000313" key="2">
    <source>
        <dbReference type="EMBL" id="KAF7833709.1"/>
    </source>
</evidence>
<dbReference type="EMBL" id="JAAIUW010000005">
    <property type="protein sequence ID" value="KAF7833709.1"/>
    <property type="molecule type" value="Genomic_DNA"/>
</dbReference>
<name>A0A834WWC7_9FABA</name>
<accession>A0A834WWC7</accession>
<reference evidence="2" key="1">
    <citation type="submission" date="2020-09" db="EMBL/GenBank/DDBJ databases">
        <title>Genome-Enabled Discovery of Anthraquinone Biosynthesis in Senna tora.</title>
        <authorList>
            <person name="Kang S.-H."/>
            <person name="Pandey R.P."/>
            <person name="Lee C.-M."/>
            <person name="Sim J.-S."/>
            <person name="Jeong J.-T."/>
            <person name="Choi B.-S."/>
            <person name="Jung M."/>
            <person name="Ginzburg D."/>
            <person name="Zhao K."/>
            <person name="Won S.Y."/>
            <person name="Oh T.-J."/>
            <person name="Yu Y."/>
            <person name="Kim N.-H."/>
            <person name="Lee O.R."/>
            <person name="Lee T.-H."/>
            <person name="Bashyal P."/>
            <person name="Kim T.-S."/>
            <person name="Lee W.-H."/>
            <person name="Kawkins C."/>
            <person name="Kim C.-K."/>
            <person name="Kim J.S."/>
            <person name="Ahn B.O."/>
            <person name="Rhee S.Y."/>
            <person name="Sohng J.K."/>
        </authorList>
    </citation>
    <scope>NUCLEOTIDE SEQUENCE</scope>
    <source>
        <tissue evidence="2">Leaf</tissue>
    </source>
</reference>
<dbReference type="AlphaFoldDB" id="A0A834WWC7"/>
<evidence type="ECO:0000313" key="3">
    <source>
        <dbReference type="Proteomes" id="UP000634136"/>
    </source>
</evidence>
<dbReference type="Proteomes" id="UP000634136">
    <property type="component" value="Unassembled WGS sequence"/>
</dbReference>
<evidence type="ECO:0000256" key="1">
    <source>
        <dbReference type="SAM" id="Coils"/>
    </source>
</evidence>